<accession>A0A8J7WDF8</accession>
<organism evidence="1 2">
    <name type="scientific">Thetidibacter halocola</name>
    <dbReference type="NCBI Taxonomy" id="2827239"/>
    <lineage>
        <taxon>Bacteria</taxon>
        <taxon>Pseudomonadati</taxon>
        <taxon>Pseudomonadota</taxon>
        <taxon>Alphaproteobacteria</taxon>
        <taxon>Rhodobacterales</taxon>
        <taxon>Roseobacteraceae</taxon>
        <taxon>Thetidibacter</taxon>
    </lineage>
</organism>
<dbReference type="Proteomes" id="UP000681356">
    <property type="component" value="Unassembled WGS sequence"/>
</dbReference>
<sequence>MNAQTLAKRAYAETATTTRTARGIEYQLLASVTHRLKSAAEAGPMAFPKLVEALSDNRRLWTALAVDVADAQNQLPPDLRAQVFYLAEFIQKHTSKVLNREARLGPLLEINAAILRGLRNKAPEK</sequence>
<gene>
    <name evidence="1" type="primary">flaF</name>
    <name evidence="1" type="ORF">KB874_05915</name>
</gene>
<proteinExistence type="predicted"/>
<dbReference type="RefSeq" id="WP_212535632.1">
    <property type="nucleotide sequence ID" value="NZ_JAGTUU010000002.1"/>
</dbReference>
<keyword evidence="1" id="KW-0966">Cell projection</keyword>
<dbReference type="AlphaFoldDB" id="A0A8J7WDF8"/>
<dbReference type="InterPro" id="IPR010845">
    <property type="entry name" value="FlaF"/>
</dbReference>
<dbReference type="EMBL" id="JAGTUU010000002">
    <property type="protein sequence ID" value="MBS0123666.1"/>
    <property type="molecule type" value="Genomic_DNA"/>
</dbReference>
<keyword evidence="2" id="KW-1185">Reference proteome</keyword>
<evidence type="ECO:0000313" key="2">
    <source>
        <dbReference type="Proteomes" id="UP000681356"/>
    </source>
</evidence>
<evidence type="ECO:0000313" key="1">
    <source>
        <dbReference type="EMBL" id="MBS0123666.1"/>
    </source>
</evidence>
<protein>
    <submittedName>
        <fullName evidence="1">Flagellar biosynthesis regulator FlaF</fullName>
    </submittedName>
</protein>
<keyword evidence="1" id="KW-0969">Cilium</keyword>
<keyword evidence="1" id="KW-0282">Flagellum</keyword>
<dbReference type="NCBIfam" id="NF009435">
    <property type="entry name" value="PRK12794.1"/>
    <property type="match status" value="1"/>
</dbReference>
<comment type="caution">
    <text evidence="1">The sequence shown here is derived from an EMBL/GenBank/DDBJ whole genome shotgun (WGS) entry which is preliminary data.</text>
</comment>
<dbReference type="GO" id="GO:0044781">
    <property type="term" value="P:bacterial-type flagellum organization"/>
    <property type="evidence" value="ECO:0007669"/>
    <property type="project" value="InterPro"/>
</dbReference>
<dbReference type="Pfam" id="PF07309">
    <property type="entry name" value="FlaF"/>
    <property type="match status" value="1"/>
</dbReference>
<reference evidence="1" key="1">
    <citation type="submission" date="2021-04" db="EMBL/GenBank/DDBJ databases">
        <authorList>
            <person name="Yoon J."/>
        </authorList>
    </citation>
    <scope>NUCLEOTIDE SEQUENCE</scope>
    <source>
        <strain evidence="1">KMU-90</strain>
    </source>
</reference>
<name>A0A8J7WDF8_9RHOB</name>